<comment type="caution">
    <text evidence="9">The sequence shown here is derived from an EMBL/GenBank/DDBJ whole genome shotgun (WGS) entry which is preliminary data.</text>
</comment>
<organism evidence="9 10">
    <name type="scientific">Enterococcus alishanensis</name>
    <dbReference type="NCBI Taxonomy" id="1303817"/>
    <lineage>
        <taxon>Bacteria</taxon>
        <taxon>Bacillati</taxon>
        <taxon>Bacillota</taxon>
        <taxon>Bacilli</taxon>
        <taxon>Lactobacillales</taxon>
        <taxon>Enterococcaceae</taxon>
        <taxon>Enterococcus</taxon>
    </lineage>
</organism>
<dbReference type="Pfam" id="PF07992">
    <property type="entry name" value="Pyr_redox_2"/>
    <property type="match status" value="1"/>
</dbReference>
<dbReference type="Proteomes" id="UP000774130">
    <property type="component" value="Unassembled WGS sequence"/>
</dbReference>
<protein>
    <recommendedName>
        <fullName evidence="6">Ferredoxin--NADP reductase</fullName>
        <shortName evidence="6">FNR</shortName>
        <shortName evidence="6">Fd-NADP(+) reductase</shortName>
        <ecNumber evidence="6">1.18.1.2</ecNumber>
    </recommendedName>
</protein>
<dbReference type="EC" id="1.18.1.2" evidence="6"/>
<keyword evidence="10" id="KW-1185">Reference proteome</keyword>
<comment type="caution">
    <text evidence="6">Lacks conserved residue(s) required for the propagation of feature annotation.</text>
</comment>
<comment type="similarity">
    <text evidence="6">Belongs to the ferredoxin--NADP reductase type 2 family.</text>
</comment>
<evidence type="ECO:0000256" key="1">
    <source>
        <dbReference type="ARBA" id="ARBA00011738"/>
    </source>
</evidence>
<evidence type="ECO:0000256" key="4">
    <source>
        <dbReference type="ARBA" id="ARBA00022857"/>
    </source>
</evidence>
<proteinExistence type="inferred from homology"/>
<comment type="catalytic activity">
    <reaction evidence="6">
        <text>2 reduced [2Fe-2S]-[ferredoxin] + NADP(+) + H(+) = 2 oxidized [2Fe-2S]-[ferredoxin] + NADPH</text>
        <dbReference type="Rhea" id="RHEA:20125"/>
        <dbReference type="Rhea" id="RHEA-COMP:10000"/>
        <dbReference type="Rhea" id="RHEA-COMP:10001"/>
        <dbReference type="ChEBI" id="CHEBI:15378"/>
        <dbReference type="ChEBI" id="CHEBI:33737"/>
        <dbReference type="ChEBI" id="CHEBI:33738"/>
        <dbReference type="ChEBI" id="CHEBI:57783"/>
        <dbReference type="ChEBI" id="CHEBI:58349"/>
        <dbReference type="EC" id="1.18.1.2"/>
    </reaction>
</comment>
<dbReference type="HAMAP" id="MF_01685">
    <property type="entry name" value="FENR2"/>
    <property type="match status" value="1"/>
</dbReference>
<feature type="region of interest" description="Disordered" evidence="7">
    <location>
        <begin position="313"/>
        <end position="332"/>
    </location>
</feature>
<dbReference type="InterPro" id="IPR022890">
    <property type="entry name" value="Fd--NADP_Rdtase_type_2"/>
</dbReference>
<evidence type="ECO:0000256" key="2">
    <source>
        <dbReference type="ARBA" id="ARBA00022630"/>
    </source>
</evidence>
<evidence type="ECO:0000313" key="9">
    <source>
        <dbReference type="EMBL" id="MBV7392296.1"/>
    </source>
</evidence>
<evidence type="ECO:0000256" key="7">
    <source>
        <dbReference type="SAM" id="MobiDB-lite"/>
    </source>
</evidence>
<comment type="subunit">
    <text evidence="1 6">Homodimer.</text>
</comment>
<dbReference type="InterPro" id="IPR023753">
    <property type="entry name" value="FAD/NAD-binding_dom"/>
</dbReference>
<name>A0ABS6TH59_9ENTE</name>
<feature type="domain" description="FAD/NAD(P)-binding" evidence="8">
    <location>
        <begin position="4"/>
        <end position="298"/>
    </location>
</feature>
<keyword evidence="3 6" id="KW-0274">FAD</keyword>
<dbReference type="RefSeq" id="WP_218327509.1">
    <property type="nucleotide sequence ID" value="NZ_JAHUZB010000010.1"/>
</dbReference>
<feature type="binding site" evidence="6">
    <location>
        <position position="321"/>
    </location>
    <ligand>
        <name>FAD</name>
        <dbReference type="ChEBI" id="CHEBI:57692"/>
    </ligand>
</feature>
<keyword evidence="5 6" id="KW-0560">Oxidoreductase</keyword>
<evidence type="ECO:0000256" key="6">
    <source>
        <dbReference type="HAMAP-Rule" id="MF_01685"/>
    </source>
</evidence>
<feature type="binding site" evidence="6">
    <location>
        <position position="33"/>
    </location>
    <ligand>
        <name>FAD</name>
        <dbReference type="ChEBI" id="CHEBI:57692"/>
    </ligand>
</feature>
<evidence type="ECO:0000259" key="8">
    <source>
        <dbReference type="Pfam" id="PF07992"/>
    </source>
</evidence>
<evidence type="ECO:0000256" key="3">
    <source>
        <dbReference type="ARBA" id="ARBA00022827"/>
    </source>
</evidence>
<dbReference type="PANTHER" id="PTHR48105">
    <property type="entry name" value="THIOREDOXIN REDUCTASE 1-RELATED-RELATED"/>
    <property type="match status" value="1"/>
</dbReference>
<reference evidence="9 10" key="1">
    <citation type="submission" date="2021-06" db="EMBL/GenBank/DDBJ databases">
        <title>Enterococcus alishanensis sp. nov., a novel lactic acid bacterium isolated from fresh coffee beans.</title>
        <authorList>
            <person name="Chen Y.-S."/>
        </authorList>
    </citation>
    <scope>NUCLEOTIDE SEQUENCE [LARGE SCALE GENOMIC DNA]</scope>
    <source>
        <strain evidence="9 10">ALS3</strain>
    </source>
</reference>
<dbReference type="EMBL" id="JAHUZB010000010">
    <property type="protein sequence ID" value="MBV7392296.1"/>
    <property type="molecule type" value="Genomic_DNA"/>
</dbReference>
<sequence length="332" mass="37014">MEIYDVTIIGAGPVGMYAAFYAGIRQAKTKIIDSLPQLGGQLTTLYAEKYIYDIPGFPAIKAGDLIHNLEEQLQTFSHTYCLAEEVIHLEKKEDYFILTTNKDVHYSKSVILALGNGSFQPRKLQVEKADYFENNGIAYYINDLMQYAGKKVAIAGGGDSAIDWALMLEPIAAEVSLIHRRPEFRGHEHSVTKLKNSTVKLYTSYLIKELHGEQNLTGITLQKAKTDEFETLDVDTLMVNYGFTSSLDHLTVWGIDNSRRGIEVASNMETSLKGVFAAGDIVDYDGKVKLIATGFGEAPTAINNALFYNDPKTRRQPVHSTSLFPKLKEQEN</sequence>
<feature type="binding site" evidence="6">
    <location>
        <position position="119"/>
    </location>
    <ligand>
        <name>FAD</name>
        <dbReference type="ChEBI" id="CHEBI:57692"/>
    </ligand>
</feature>
<feature type="binding site" evidence="6">
    <location>
        <position position="86"/>
    </location>
    <ligand>
        <name>FAD</name>
        <dbReference type="ChEBI" id="CHEBI:57692"/>
    </ligand>
</feature>
<feature type="binding site" evidence="6">
    <location>
        <position position="41"/>
    </location>
    <ligand>
        <name>FAD</name>
        <dbReference type="ChEBI" id="CHEBI:57692"/>
    </ligand>
</feature>
<evidence type="ECO:0000313" key="10">
    <source>
        <dbReference type="Proteomes" id="UP000774130"/>
    </source>
</evidence>
<keyword evidence="4 6" id="KW-0521">NADP</keyword>
<dbReference type="InterPro" id="IPR050097">
    <property type="entry name" value="Ferredoxin-NADP_redctase_2"/>
</dbReference>
<feature type="binding site" evidence="6">
    <location>
        <position position="46"/>
    </location>
    <ligand>
        <name>FAD</name>
        <dbReference type="ChEBI" id="CHEBI:57692"/>
    </ligand>
</feature>
<evidence type="ECO:0000256" key="5">
    <source>
        <dbReference type="ARBA" id="ARBA00023002"/>
    </source>
</evidence>
<feature type="binding site" evidence="6">
    <location>
        <position position="280"/>
    </location>
    <ligand>
        <name>FAD</name>
        <dbReference type="ChEBI" id="CHEBI:57692"/>
    </ligand>
</feature>
<accession>A0ABS6TH59</accession>
<comment type="cofactor">
    <cofactor evidence="6">
        <name>FAD</name>
        <dbReference type="ChEBI" id="CHEBI:57692"/>
    </cofactor>
    <text evidence="6">Binds 1 FAD per subunit.</text>
</comment>
<keyword evidence="2 6" id="KW-0285">Flavoprotein</keyword>
<gene>
    <name evidence="9" type="ORF">KUA55_16555</name>
</gene>